<keyword evidence="2" id="KW-1185">Reference proteome</keyword>
<accession>A0ABZ0EMZ8</accession>
<reference evidence="1 2" key="1">
    <citation type="submission" date="2023-10" db="EMBL/GenBank/DDBJ databases">
        <title>Surface-active antibiotics is a multifunctional adaptation for post-fire microbes.</title>
        <authorList>
            <person name="Liu M.D."/>
            <person name="Du Y."/>
            <person name="Koupaei S.K."/>
            <person name="Kim N.R."/>
            <person name="Zhang W."/>
            <person name="Traxler M.F."/>
        </authorList>
    </citation>
    <scope>NUCLEOTIDE SEQUENCE [LARGE SCALE GENOMIC DNA]</scope>
    <source>
        <strain evidence="1 2">F3</strain>
    </source>
</reference>
<dbReference type="EMBL" id="CP136513">
    <property type="protein sequence ID" value="WOD18558.1"/>
    <property type="molecule type" value="Genomic_DNA"/>
</dbReference>
<protein>
    <submittedName>
        <fullName evidence="1">Uncharacterized protein</fullName>
    </submittedName>
</protein>
<dbReference type="Proteomes" id="UP001302652">
    <property type="component" value="Chromosome 1"/>
</dbReference>
<evidence type="ECO:0000313" key="2">
    <source>
        <dbReference type="Proteomes" id="UP001302652"/>
    </source>
</evidence>
<name>A0ABZ0EMZ8_9BURK</name>
<evidence type="ECO:0000313" key="1">
    <source>
        <dbReference type="EMBL" id="WOD18558.1"/>
    </source>
</evidence>
<organism evidence="1 2">
    <name type="scientific">Paraburkholderia kirstenboschensis</name>
    <dbReference type="NCBI Taxonomy" id="1245436"/>
    <lineage>
        <taxon>Bacteria</taxon>
        <taxon>Pseudomonadati</taxon>
        <taxon>Pseudomonadota</taxon>
        <taxon>Betaproteobacteria</taxon>
        <taxon>Burkholderiales</taxon>
        <taxon>Burkholderiaceae</taxon>
        <taxon>Paraburkholderia</taxon>
    </lineage>
</organism>
<proteinExistence type="predicted"/>
<gene>
    <name evidence="1" type="ORF">RW095_38110</name>
</gene>
<dbReference type="RefSeq" id="WP_317020823.1">
    <property type="nucleotide sequence ID" value="NZ_CP136513.1"/>
</dbReference>
<sequence length="119" mass="13942">MRYATGVYAARTRKGRYSMFSVGFHVERTDAWMMCGEFPKSIQQIYEQIMAWHVEQHPKAKKRPFMARSDSKWGFDPRGMRFHPYSAEGIYLYVNSIDDATDVLFKLQLGSNELDESNM</sequence>